<dbReference type="Pfam" id="PF01380">
    <property type="entry name" value="SIS"/>
    <property type="match status" value="1"/>
</dbReference>
<dbReference type="OrthoDB" id="1872003at2759"/>
<feature type="domain" description="SIS" evidence="2">
    <location>
        <begin position="120"/>
        <end position="272"/>
    </location>
</feature>
<sequence>MTENCHAERRPIQTSAVIVLGARQRPALPPPSPPTPCASPSDQALVDPTEPFSLEDQERERQHEQQSAQNGYQQCPQESPSKESRLRRGLHVLNTEALALAALTKLYETDSTAREGFDKAVQVITRQALTSGKLIVIGVGKSGHIGKKLVATLQSLDIRAVFLHPTEALHGDLGIIDAHDTLLFITFSGKTQELMLMLPHLDDALPTILLTSHTHRDTCEFIKRRPRTILLPAPIPESEQASFGVSAPSTSTTAALALGDALAITVANEIHHNVSAAFAKNHPGGAIGAAAATTAKPPQILGHICVPIADIPSLEGLELSSKATGIDLLRAGFGSKSGWIRMEDKVAAPSRIRKISNTGMNQTVGELPNMFVSRHDMIVMSSDTTIHQAGNMIRTARRDDAEDISCVTESIVCVTDGDNVIGMVEACHLLEVSQHQQ</sequence>
<evidence type="ECO:0000313" key="4">
    <source>
        <dbReference type="Proteomes" id="UP000030151"/>
    </source>
</evidence>
<accession>A0A0A1UX83</accession>
<dbReference type="GO" id="GO:1901135">
    <property type="term" value="P:carbohydrate derivative metabolic process"/>
    <property type="evidence" value="ECO:0007669"/>
    <property type="project" value="InterPro"/>
</dbReference>
<dbReference type="Proteomes" id="UP000030151">
    <property type="component" value="Unassembled WGS sequence"/>
</dbReference>
<proteinExistence type="predicted"/>
<dbReference type="PANTHER" id="PTHR38418:SF2">
    <property type="entry name" value="SUGAR ISOMERASE, KPSF_GUTQ (AFU_ORTHOLOGUE AFUA_6G08860)"/>
    <property type="match status" value="1"/>
</dbReference>
<comment type="caution">
    <text evidence="3">The sequence shown here is derived from an EMBL/GenBank/DDBJ whole genome shotgun (WGS) entry which is preliminary data.</text>
</comment>
<dbReference type="PROSITE" id="PS51464">
    <property type="entry name" value="SIS"/>
    <property type="match status" value="1"/>
</dbReference>
<dbReference type="HOGENOM" id="CLU_022884_1_0_1"/>
<evidence type="ECO:0000259" key="2">
    <source>
        <dbReference type="PROSITE" id="PS51464"/>
    </source>
</evidence>
<evidence type="ECO:0000256" key="1">
    <source>
        <dbReference type="SAM" id="MobiDB-lite"/>
    </source>
</evidence>
<dbReference type="EMBL" id="JELW01000005">
    <property type="protein sequence ID" value="EXV02215.1"/>
    <property type="molecule type" value="Genomic_DNA"/>
</dbReference>
<feature type="region of interest" description="Disordered" evidence="1">
    <location>
        <begin position="21"/>
        <end position="85"/>
    </location>
</feature>
<dbReference type="PANTHER" id="PTHR38418">
    <property type="entry name" value="SUGAR ISOMERASE, KPSF/GUTQ (AFU_ORTHOLOGUE AFUA_6G08860)"/>
    <property type="match status" value="1"/>
</dbReference>
<name>A0A0A1UX83_9HYPO</name>
<dbReference type="AlphaFoldDB" id="A0A0A1UX83"/>
<protein>
    <submittedName>
        <fullName evidence="3">SIS domain protein</fullName>
    </submittedName>
</protein>
<dbReference type="InterPro" id="IPR046348">
    <property type="entry name" value="SIS_dom_sf"/>
</dbReference>
<feature type="compositionally biased region" description="Pro residues" evidence="1">
    <location>
        <begin position="27"/>
        <end position="37"/>
    </location>
</feature>
<dbReference type="SUPFAM" id="SSF53697">
    <property type="entry name" value="SIS domain"/>
    <property type="match status" value="1"/>
</dbReference>
<reference evidence="3 4" key="1">
    <citation type="submission" date="2014-02" db="EMBL/GenBank/DDBJ databases">
        <title>The genome sequence of the entomopathogenic fungus Metarhizium robertsii ARSEF 2575.</title>
        <authorList>
            <person name="Giuliano Garisto Donzelli B."/>
            <person name="Roe B.A."/>
            <person name="Macmil S.L."/>
            <person name="Krasnoff S.B."/>
            <person name="Gibson D.M."/>
        </authorList>
    </citation>
    <scope>NUCLEOTIDE SEQUENCE [LARGE SCALE GENOMIC DNA]</scope>
    <source>
        <strain evidence="3 4">ARSEF 2575</strain>
    </source>
</reference>
<feature type="compositionally biased region" description="Polar residues" evidence="1">
    <location>
        <begin position="67"/>
        <end position="79"/>
    </location>
</feature>
<evidence type="ECO:0000313" key="3">
    <source>
        <dbReference type="EMBL" id="EXV02215.1"/>
    </source>
</evidence>
<dbReference type="InterPro" id="IPR001347">
    <property type="entry name" value="SIS_dom"/>
</dbReference>
<dbReference type="Gene3D" id="3.40.50.10490">
    <property type="entry name" value="Glucose-6-phosphate isomerase like protein, domain 1"/>
    <property type="match status" value="1"/>
</dbReference>
<dbReference type="eggNOG" id="ENOG502RXQH">
    <property type="taxonomic scope" value="Eukaryota"/>
</dbReference>
<dbReference type="GO" id="GO:0097367">
    <property type="term" value="F:carbohydrate derivative binding"/>
    <property type="evidence" value="ECO:0007669"/>
    <property type="project" value="InterPro"/>
</dbReference>
<gene>
    <name evidence="3" type="ORF">X797_004344</name>
</gene>
<organism evidence="3 4">
    <name type="scientific">Metarhizium robertsii</name>
    <dbReference type="NCBI Taxonomy" id="568076"/>
    <lineage>
        <taxon>Eukaryota</taxon>
        <taxon>Fungi</taxon>
        <taxon>Dikarya</taxon>
        <taxon>Ascomycota</taxon>
        <taxon>Pezizomycotina</taxon>
        <taxon>Sordariomycetes</taxon>
        <taxon>Hypocreomycetidae</taxon>
        <taxon>Hypocreales</taxon>
        <taxon>Clavicipitaceae</taxon>
        <taxon>Metarhizium</taxon>
    </lineage>
</organism>